<dbReference type="WBParaSite" id="Gr19_v10_g12627.t1">
    <property type="protein sequence ID" value="Gr19_v10_g12627.t1"/>
    <property type="gene ID" value="Gr19_v10_g12627"/>
</dbReference>
<accession>A0A914GZH4</accession>
<keyword evidence="1" id="KW-1185">Reference proteome</keyword>
<dbReference type="AlphaFoldDB" id="A0A914GZH4"/>
<sequence>MDFGFSKSKKNFVKEDIICSIQRDVLRTGMLRLGDKHLKENILAKCRRVNYILQLWILQNLLIKTRPNCENTEISDEEHQRNLKIGQNLLVYENNFLKERTELFKMLDSPTTDEEFNKALVELRDKVVAHWTWLYEQHLC</sequence>
<organism evidence="1 2">
    <name type="scientific">Globodera rostochiensis</name>
    <name type="common">Golden nematode worm</name>
    <name type="synonym">Heterodera rostochiensis</name>
    <dbReference type="NCBI Taxonomy" id="31243"/>
    <lineage>
        <taxon>Eukaryota</taxon>
        <taxon>Metazoa</taxon>
        <taxon>Ecdysozoa</taxon>
        <taxon>Nematoda</taxon>
        <taxon>Chromadorea</taxon>
        <taxon>Rhabditida</taxon>
        <taxon>Tylenchina</taxon>
        <taxon>Tylenchomorpha</taxon>
        <taxon>Tylenchoidea</taxon>
        <taxon>Heteroderidae</taxon>
        <taxon>Heteroderinae</taxon>
        <taxon>Globodera</taxon>
    </lineage>
</organism>
<evidence type="ECO:0000313" key="2">
    <source>
        <dbReference type="WBParaSite" id="Gr19_v10_g12627.t1"/>
    </source>
</evidence>
<protein>
    <submittedName>
        <fullName evidence="2">Uncharacterized protein</fullName>
    </submittedName>
</protein>
<dbReference type="Proteomes" id="UP000887572">
    <property type="component" value="Unplaced"/>
</dbReference>
<name>A0A914GZH4_GLORO</name>
<reference evidence="2" key="1">
    <citation type="submission" date="2022-11" db="UniProtKB">
        <authorList>
            <consortium name="WormBaseParasite"/>
        </authorList>
    </citation>
    <scope>IDENTIFICATION</scope>
</reference>
<proteinExistence type="predicted"/>
<evidence type="ECO:0000313" key="1">
    <source>
        <dbReference type="Proteomes" id="UP000887572"/>
    </source>
</evidence>